<protein>
    <submittedName>
        <fullName evidence="3">Uncharacterized protein</fullName>
    </submittedName>
</protein>
<comment type="caution">
    <text evidence="3">The sequence shown here is derived from an EMBL/GenBank/DDBJ whole genome shotgun (WGS) entry which is preliminary data.</text>
</comment>
<proteinExistence type="predicted"/>
<evidence type="ECO:0000313" key="4">
    <source>
        <dbReference type="Proteomes" id="UP001151532"/>
    </source>
</evidence>
<feature type="compositionally biased region" description="Gly residues" evidence="1">
    <location>
        <begin position="85"/>
        <end position="97"/>
    </location>
</feature>
<keyword evidence="2" id="KW-0732">Signal</keyword>
<accession>A0A9Q0T8K3</accession>
<feature type="chain" id="PRO_5040175516" evidence="2">
    <location>
        <begin position="19"/>
        <end position="237"/>
    </location>
</feature>
<name>A0A9Q0T8K3_SALPP</name>
<dbReference type="EMBL" id="JAPFFK010000016">
    <property type="protein sequence ID" value="KAJ6705002.1"/>
    <property type="molecule type" value="Genomic_DNA"/>
</dbReference>
<organism evidence="3 4">
    <name type="scientific">Salix purpurea</name>
    <name type="common">Purple osier willow</name>
    <dbReference type="NCBI Taxonomy" id="77065"/>
    <lineage>
        <taxon>Eukaryota</taxon>
        <taxon>Viridiplantae</taxon>
        <taxon>Streptophyta</taxon>
        <taxon>Embryophyta</taxon>
        <taxon>Tracheophyta</taxon>
        <taxon>Spermatophyta</taxon>
        <taxon>Magnoliopsida</taxon>
        <taxon>eudicotyledons</taxon>
        <taxon>Gunneridae</taxon>
        <taxon>Pentapetalae</taxon>
        <taxon>rosids</taxon>
        <taxon>fabids</taxon>
        <taxon>Malpighiales</taxon>
        <taxon>Salicaceae</taxon>
        <taxon>Saliceae</taxon>
        <taxon>Salix</taxon>
    </lineage>
</organism>
<gene>
    <name evidence="3" type="ORF">OIU79_009833</name>
</gene>
<reference evidence="3" key="2">
    <citation type="journal article" date="2023" name="Int. J. Mol. Sci.">
        <title>De Novo Assembly and Annotation of 11 Diverse Shrub Willow (Salix) Genomes Reveals Novel Gene Organization in Sex-Linked Regions.</title>
        <authorList>
            <person name="Hyden B."/>
            <person name="Feng K."/>
            <person name="Yates T.B."/>
            <person name="Jawdy S."/>
            <person name="Cereghino C."/>
            <person name="Smart L.B."/>
            <person name="Muchero W."/>
        </authorList>
    </citation>
    <scope>NUCLEOTIDE SEQUENCE</scope>
    <source>
        <tissue evidence="3">Shoot tip</tissue>
    </source>
</reference>
<evidence type="ECO:0000313" key="3">
    <source>
        <dbReference type="EMBL" id="KAJ6705002.1"/>
    </source>
</evidence>
<feature type="compositionally biased region" description="Gly residues" evidence="1">
    <location>
        <begin position="24"/>
        <end position="77"/>
    </location>
</feature>
<sequence length="237" mass="23897">MDLLVMVSLQVVVVKGPAEVVGNTSGGGGGDGIGGGGGEGTSGGGGEGTSGGGGDTNGAGGGDGIGGGGEGTSGGRGGDGDEGGGDGTKGGCTAGGGDGDKRKVEEEEEKALEEAMVELSSQEGRVLVRAEMDCLARGELGKAIGHRFQIGTEITGHSWMIPLIFCSVYHHLCCVCHCHCHCHFCEVWLPRVPQLAREVLKEPESLHLLSSSLIFSLLSVCLKMGYQSASSHLSILT</sequence>
<keyword evidence="4" id="KW-1185">Reference proteome</keyword>
<feature type="region of interest" description="Disordered" evidence="1">
    <location>
        <begin position="19"/>
        <end position="110"/>
    </location>
</feature>
<evidence type="ECO:0000256" key="1">
    <source>
        <dbReference type="SAM" id="MobiDB-lite"/>
    </source>
</evidence>
<feature type="signal peptide" evidence="2">
    <location>
        <begin position="1"/>
        <end position="18"/>
    </location>
</feature>
<reference evidence="3" key="1">
    <citation type="submission" date="2022-11" db="EMBL/GenBank/DDBJ databases">
        <authorList>
            <person name="Hyden B.L."/>
            <person name="Feng K."/>
            <person name="Yates T."/>
            <person name="Jawdy S."/>
            <person name="Smart L.B."/>
            <person name="Muchero W."/>
        </authorList>
    </citation>
    <scope>NUCLEOTIDE SEQUENCE</scope>
    <source>
        <tissue evidence="3">Shoot tip</tissue>
    </source>
</reference>
<evidence type="ECO:0000256" key="2">
    <source>
        <dbReference type="SAM" id="SignalP"/>
    </source>
</evidence>
<dbReference type="AlphaFoldDB" id="A0A9Q0T8K3"/>
<dbReference type="Proteomes" id="UP001151532">
    <property type="component" value="Chromosome 3"/>
</dbReference>